<reference evidence="3 4" key="1">
    <citation type="journal article" date="2019" name="Emerg. Microbes Infect.">
        <title>Comprehensive subspecies identification of 175 nontuberculous mycobacteria species based on 7547 genomic profiles.</title>
        <authorList>
            <person name="Matsumoto Y."/>
            <person name="Kinjo T."/>
            <person name="Motooka D."/>
            <person name="Nabeya D."/>
            <person name="Jung N."/>
            <person name="Uechi K."/>
            <person name="Horii T."/>
            <person name="Iida T."/>
            <person name="Fujita J."/>
            <person name="Nakamura S."/>
        </authorList>
    </citation>
    <scope>NUCLEOTIDE SEQUENCE [LARGE SCALE GENOMIC DNA]</scope>
    <source>
        <strain evidence="3 4">JCM 13571</strain>
    </source>
</reference>
<protein>
    <submittedName>
        <fullName evidence="3">Uncharacterized protein</fullName>
    </submittedName>
</protein>
<keyword evidence="4" id="KW-1185">Reference proteome</keyword>
<evidence type="ECO:0000256" key="2">
    <source>
        <dbReference type="ARBA" id="ARBA00022801"/>
    </source>
</evidence>
<dbReference type="AlphaFoldDB" id="A0A7I7X0A8"/>
<evidence type="ECO:0000313" key="4">
    <source>
        <dbReference type="Proteomes" id="UP000467260"/>
    </source>
</evidence>
<dbReference type="KEGG" id="mhib:MHIB_09730"/>
<dbReference type="InterPro" id="IPR010618">
    <property type="entry name" value="RPF"/>
</dbReference>
<dbReference type="GO" id="GO:0016787">
    <property type="term" value="F:hydrolase activity"/>
    <property type="evidence" value="ECO:0007669"/>
    <property type="project" value="UniProtKB-KW"/>
</dbReference>
<dbReference type="InterPro" id="IPR023346">
    <property type="entry name" value="Lysozyme-like_dom_sf"/>
</dbReference>
<dbReference type="RefSeq" id="WP_085134782.1">
    <property type="nucleotide sequence ID" value="NZ_AP022609.1"/>
</dbReference>
<accession>A0A7I7X0A8</accession>
<dbReference type="Pfam" id="PF06737">
    <property type="entry name" value="Transglycosylas"/>
    <property type="match status" value="1"/>
</dbReference>
<dbReference type="Gene3D" id="1.10.530.10">
    <property type="match status" value="1"/>
</dbReference>
<evidence type="ECO:0000256" key="1">
    <source>
        <dbReference type="ARBA" id="ARBA00010830"/>
    </source>
</evidence>
<comment type="similarity">
    <text evidence="1">Belongs to the transglycosylase family. Rpf subfamily.</text>
</comment>
<organism evidence="3 4">
    <name type="scientific">Mycolicibacter hiberniae</name>
    <dbReference type="NCBI Taxonomy" id="29314"/>
    <lineage>
        <taxon>Bacteria</taxon>
        <taxon>Bacillati</taxon>
        <taxon>Actinomycetota</taxon>
        <taxon>Actinomycetes</taxon>
        <taxon>Mycobacteriales</taxon>
        <taxon>Mycobacteriaceae</taxon>
        <taxon>Mycolicibacter</taxon>
    </lineage>
</organism>
<sequence>MRKLTALAAGVLLVSAAEMPGAANAEPLDWEAIARCESGGDWSADNGQGAYGGLRISLADWGRNGGVGLPSQASPQQQIAVAQRIMASRGPGAWAGCLTPAGSPAAAATVGSLTHYLTALSAGGPATAASAD</sequence>
<dbReference type="Proteomes" id="UP000467260">
    <property type="component" value="Chromosome"/>
</dbReference>
<gene>
    <name evidence="3" type="ORF">MHIB_09730</name>
</gene>
<dbReference type="OrthoDB" id="1404170at2"/>
<keyword evidence="2" id="KW-0378">Hydrolase</keyword>
<name>A0A7I7X0A8_9MYCO</name>
<dbReference type="SUPFAM" id="SSF53955">
    <property type="entry name" value="Lysozyme-like"/>
    <property type="match status" value="1"/>
</dbReference>
<dbReference type="EMBL" id="AP022609">
    <property type="protein sequence ID" value="BBZ22555.1"/>
    <property type="molecule type" value="Genomic_DNA"/>
</dbReference>
<dbReference type="CDD" id="cd13925">
    <property type="entry name" value="RPF"/>
    <property type="match status" value="1"/>
</dbReference>
<proteinExistence type="inferred from homology"/>
<evidence type="ECO:0000313" key="3">
    <source>
        <dbReference type="EMBL" id="BBZ22555.1"/>
    </source>
</evidence>